<gene>
    <name evidence="1" type="ORF">MUN86_28185</name>
</gene>
<evidence type="ECO:0000313" key="2">
    <source>
        <dbReference type="Proteomes" id="UP000830401"/>
    </source>
</evidence>
<sequence>MTTSRAAFCALPLAQQAGVLFTEGTLLASRWEGSRAVGLYQVGDFYCELCYDTTTYALLWTRPLQHSEGFAEGDGDAAG</sequence>
<protein>
    <submittedName>
        <fullName evidence="1">Uncharacterized protein</fullName>
    </submittedName>
</protein>
<evidence type="ECO:0000313" key="1">
    <source>
        <dbReference type="EMBL" id="UOQ69522.1"/>
    </source>
</evidence>
<dbReference type="EMBL" id="CP095066">
    <property type="protein sequence ID" value="UOQ69522.1"/>
    <property type="molecule type" value="Genomic_DNA"/>
</dbReference>
<proteinExistence type="predicted"/>
<keyword evidence="2" id="KW-1185">Reference proteome</keyword>
<dbReference type="RefSeq" id="WP_245127335.1">
    <property type="nucleotide sequence ID" value="NZ_CP095066.1"/>
</dbReference>
<name>A0ABY4GF08_9BACT</name>
<geneLocation type="plasmid" evidence="1 2">
    <name>unnamed5</name>
</geneLocation>
<dbReference type="Proteomes" id="UP000830401">
    <property type="component" value="Plasmid unnamed5"/>
</dbReference>
<organism evidence="1 2">
    <name type="scientific">Hymenobacter volaticus</name>
    <dbReference type="NCBI Taxonomy" id="2932254"/>
    <lineage>
        <taxon>Bacteria</taxon>
        <taxon>Pseudomonadati</taxon>
        <taxon>Bacteroidota</taxon>
        <taxon>Cytophagia</taxon>
        <taxon>Cytophagales</taxon>
        <taxon>Hymenobacteraceae</taxon>
        <taxon>Hymenobacter</taxon>
    </lineage>
</organism>
<accession>A0ABY4GF08</accession>
<reference evidence="1" key="1">
    <citation type="submission" date="2022-04" db="EMBL/GenBank/DDBJ databases">
        <title>Hymenobacter sp. isolated from the air.</title>
        <authorList>
            <person name="Won M."/>
            <person name="Lee C.-M."/>
            <person name="Woen H.-Y."/>
            <person name="Kwon S.-W."/>
        </authorList>
    </citation>
    <scope>NUCLEOTIDE SEQUENCE</scope>
    <source>
        <strain evidence="1">5420S-77</strain>
        <plasmid evidence="1">unnamed5</plasmid>
    </source>
</reference>
<keyword evidence="1" id="KW-0614">Plasmid</keyword>